<proteinExistence type="predicted"/>
<keyword evidence="1" id="KW-0472">Membrane</keyword>
<evidence type="ECO:0000313" key="2">
    <source>
        <dbReference type="EMBL" id="KAI7751070.1"/>
    </source>
</evidence>
<reference evidence="2" key="1">
    <citation type="submission" date="2022-06" db="EMBL/GenBank/DDBJ databases">
        <title>Uncovering the hologenomic basis of an extraordinary plant invasion.</title>
        <authorList>
            <person name="Bieker V.C."/>
            <person name="Martin M.D."/>
            <person name="Gilbert T."/>
            <person name="Hodgins K."/>
            <person name="Battlay P."/>
            <person name="Petersen B."/>
            <person name="Wilson J."/>
        </authorList>
    </citation>
    <scope>NUCLEOTIDE SEQUENCE</scope>
    <source>
        <strain evidence="2">AA19_3_7</strain>
        <tissue evidence="2">Leaf</tissue>
    </source>
</reference>
<protein>
    <submittedName>
        <fullName evidence="2">Uncharacterized protein</fullName>
    </submittedName>
</protein>
<comment type="caution">
    <text evidence="2">The sequence shown here is derived from an EMBL/GenBank/DDBJ whole genome shotgun (WGS) entry which is preliminary data.</text>
</comment>
<evidence type="ECO:0000256" key="1">
    <source>
        <dbReference type="SAM" id="Phobius"/>
    </source>
</evidence>
<keyword evidence="1" id="KW-1133">Transmembrane helix</keyword>
<feature type="transmembrane region" description="Helical" evidence="1">
    <location>
        <begin position="12"/>
        <end position="32"/>
    </location>
</feature>
<organism evidence="2 3">
    <name type="scientific">Ambrosia artemisiifolia</name>
    <name type="common">Common ragweed</name>
    <dbReference type="NCBI Taxonomy" id="4212"/>
    <lineage>
        <taxon>Eukaryota</taxon>
        <taxon>Viridiplantae</taxon>
        <taxon>Streptophyta</taxon>
        <taxon>Embryophyta</taxon>
        <taxon>Tracheophyta</taxon>
        <taxon>Spermatophyta</taxon>
        <taxon>Magnoliopsida</taxon>
        <taxon>eudicotyledons</taxon>
        <taxon>Gunneridae</taxon>
        <taxon>Pentapetalae</taxon>
        <taxon>asterids</taxon>
        <taxon>campanulids</taxon>
        <taxon>Asterales</taxon>
        <taxon>Asteraceae</taxon>
        <taxon>Asteroideae</taxon>
        <taxon>Heliantheae alliance</taxon>
        <taxon>Heliantheae</taxon>
        <taxon>Ambrosia</taxon>
    </lineage>
</organism>
<keyword evidence="1" id="KW-0812">Transmembrane</keyword>
<dbReference type="EMBL" id="JAMZMK010005996">
    <property type="protein sequence ID" value="KAI7751070.1"/>
    <property type="molecule type" value="Genomic_DNA"/>
</dbReference>
<keyword evidence="3" id="KW-1185">Reference proteome</keyword>
<sequence length="59" mass="6076">MEFQTLATKVAYAIAMAAAATTIAAAHVAVLVRLTSTTHISRNGTTTIKVQTSMAAALN</sequence>
<evidence type="ECO:0000313" key="3">
    <source>
        <dbReference type="Proteomes" id="UP001206925"/>
    </source>
</evidence>
<accession>A0AAD5D3B0</accession>
<dbReference type="AlphaFoldDB" id="A0AAD5D3B0"/>
<dbReference type="Proteomes" id="UP001206925">
    <property type="component" value="Unassembled WGS sequence"/>
</dbReference>
<name>A0AAD5D3B0_AMBAR</name>
<gene>
    <name evidence="2" type="ORF">M8C21_031127</name>
</gene>